<dbReference type="InterPro" id="IPR029045">
    <property type="entry name" value="ClpP/crotonase-like_dom_sf"/>
</dbReference>
<evidence type="ECO:0000256" key="2">
    <source>
        <dbReference type="ARBA" id="ARBA00022670"/>
    </source>
</evidence>
<gene>
    <name evidence="8" type="ORF">KEC16_15965</name>
</gene>
<feature type="region of interest" description="Disordered" evidence="6">
    <location>
        <begin position="388"/>
        <end position="419"/>
    </location>
</feature>
<dbReference type="PANTHER" id="PTHR32060:SF30">
    <property type="entry name" value="CARBOXY-TERMINAL PROCESSING PROTEASE CTPA"/>
    <property type="match status" value="1"/>
</dbReference>
<keyword evidence="9" id="KW-1185">Reference proteome</keyword>
<dbReference type="EMBL" id="JAGTUF010000019">
    <property type="protein sequence ID" value="MBR9973220.1"/>
    <property type="molecule type" value="Genomic_DNA"/>
</dbReference>
<sequence>MSVFNILIRSSRNRPMAAILGLGLGLALFSCPAWADRADRQILRQAFEKAGSLDPQAEARIELLDEIIEAFASRHVDVRDPHLLSQKAATVIAAKPMPADDAFKEALTELSHTLDPHTAYLSVAEWNDMQVSVSGKFSGVGMELAMKDKMVVVVAPIDGSPAAQAGIQPEDRVLAVDGQTIEGLSLTQVVNRIRGPVGRKVALRLANSAGQEREVTIIRDLIRLHPVSGRLEGDVAIIRVSQFSGGVTALLRNQVIDLQKQAAFGLKGMVLDLRRNPGGLLDEAVRMADLFLGDVPIVSTKARNPDDDEHRSGHVGEILPGVPMVVLIDGGSASASEIVAGALKDHHRAILVGQKSYGKGSVQVLEKLSEGGVRVTIARYFRPSDQPVDGIGITPDQEVAPAEGSDPQLEKALETVRKR</sequence>
<dbReference type="Gene3D" id="3.30.750.44">
    <property type="match status" value="1"/>
</dbReference>
<dbReference type="InterPro" id="IPR005151">
    <property type="entry name" value="Tail-specific_protease"/>
</dbReference>
<dbReference type="SUPFAM" id="SSF50156">
    <property type="entry name" value="PDZ domain-like"/>
    <property type="match status" value="1"/>
</dbReference>
<dbReference type="SMART" id="SM00228">
    <property type="entry name" value="PDZ"/>
    <property type="match status" value="1"/>
</dbReference>
<dbReference type="CDD" id="cd06782">
    <property type="entry name" value="cpPDZ_CPP-like"/>
    <property type="match status" value="1"/>
</dbReference>
<evidence type="ECO:0000256" key="1">
    <source>
        <dbReference type="ARBA" id="ARBA00009179"/>
    </source>
</evidence>
<evidence type="ECO:0000256" key="5">
    <source>
        <dbReference type="RuleBase" id="RU004404"/>
    </source>
</evidence>
<keyword evidence="2 5" id="KW-0645">Protease</keyword>
<dbReference type="SMART" id="SM00245">
    <property type="entry name" value="TSPc"/>
    <property type="match status" value="1"/>
</dbReference>
<dbReference type="NCBIfam" id="TIGR00225">
    <property type="entry name" value="prc"/>
    <property type="match status" value="1"/>
</dbReference>
<evidence type="ECO:0000256" key="3">
    <source>
        <dbReference type="ARBA" id="ARBA00022801"/>
    </source>
</evidence>
<accession>A0ABS5IFN2</accession>
<evidence type="ECO:0000256" key="4">
    <source>
        <dbReference type="ARBA" id="ARBA00022825"/>
    </source>
</evidence>
<dbReference type="PANTHER" id="PTHR32060">
    <property type="entry name" value="TAIL-SPECIFIC PROTEASE"/>
    <property type="match status" value="1"/>
</dbReference>
<name>A0ABS5IFN2_9PROT</name>
<reference evidence="8 9" key="1">
    <citation type="submission" date="2021-04" db="EMBL/GenBank/DDBJ databases">
        <title>Magnetospirillum sulfuroxidans sp. nov., a facultative chemolithoautotrophic sulfur-oxidizing alphaproteobacterium isolated from freshwater sediment and proposals for Paramagetospirillum gen. nov., and Magnetospirillaceae fam. nov.</title>
        <authorList>
            <person name="Koziaeva V."/>
            <person name="Geelhoed J.S."/>
            <person name="Sorokin D.Y."/>
            <person name="Grouzdev D.S."/>
        </authorList>
    </citation>
    <scope>NUCLEOTIDE SEQUENCE [LARGE SCALE GENOMIC DNA]</scope>
    <source>
        <strain evidence="8 9">J10</strain>
    </source>
</reference>
<dbReference type="InterPro" id="IPR004447">
    <property type="entry name" value="Peptidase_S41A"/>
</dbReference>
<evidence type="ECO:0000259" key="7">
    <source>
        <dbReference type="PROSITE" id="PS50106"/>
    </source>
</evidence>
<evidence type="ECO:0000313" key="9">
    <source>
        <dbReference type="Proteomes" id="UP000680714"/>
    </source>
</evidence>
<dbReference type="Proteomes" id="UP000680714">
    <property type="component" value="Unassembled WGS sequence"/>
</dbReference>
<dbReference type="InterPro" id="IPR001478">
    <property type="entry name" value="PDZ"/>
</dbReference>
<feature type="domain" description="PDZ" evidence="7">
    <location>
        <begin position="130"/>
        <end position="194"/>
    </location>
</feature>
<evidence type="ECO:0000256" key="6">
    <source>
        <dbReference type="SAM" id="MobiDB-lite"/>
    </source>
</evidence>
<protein>
    <submittedName>
        <fullName evidence="8">S41 family peptidase</fullName>
    </submittedName>
</protein>
<keyword evidence="4 5" id="KW-0720">Serine protease</keyword>
<feature type="compositionally biased region" description="Basic and acidic residues" evidence="6">
    <location>
        <begin position="408"/>
        <end position="419"/>
    </location>
</feature>
<evidence type="ECO:0000313" key="8">
    <source>
        <dbReference type="EMBL" id="MBR9973220.1"/>
    </source>
</evidence>
<comment type="caution">
    <text evidence="8">The sequence shown here is derived from an EMBL/GenBank/DDBJ whole genome shotgun (WGS) entry which is preliminary data.</text>
</comment>
<dbReference type="SUPFAM" id="SSF52096">
    <property type="entry name" value="ClpP/crotonase"/>
    <property type="match status" value="1"/>
</dbReference>
<dbReference type="Gene3D" id="2.30.42.10">
    <property type="match status" value="1"/>
</dbReference>
<dbReference type="CDD" id="cd07560">
    <property type="entry name" value="Peptidase_S41_CPP"/>
    <property type="match status" value="1"/>
</dbReference>
<dbReference type="InterPro" id="IPR036034">
    <property type="entry name" value="PDZ_sf"/>
</dbReference>
<organism evidence="8 9">
    <name type="scientific">Magnetospirillum sulfuroxidans</name>
    <dbReference type="NCBI Taxonomy" id="611300"/>
    <lineage>
        <taxon>Bacteria</taxon>
        <taxon>Pseudomonadati</taxon>
        <taxon>Pseudomonadota</taxon>
        <taxon>Alphaproteobacteria</taxon>
        <taxon>Rhodospirillales</taxon>
        <taxon>Rhodospirillaceae</taxon>
        <taxon>Magnetospirillum</taxon>
    </lineage>
</organism>
<dbReference type="PROSITE" id="PS50106">
    <property type="entry name" value="PDZ"/>
    <property type="match status" value="1"/>
</dbReference>
<dbReference type="Pfam" id="PF17820">
    <property type="entry name" value="PDZ_6"/>
    <property type="match status" value="1"/>
</dbReference>
<comment type="similarity">
    <text evidence="1 5">Belongs to the peptidase S41A family.</text>
</comment>
<dbReference type="InterPro" id="IPR041489">
    <property type="entry name" value="PDZ_6"/>
</dbReference>
<dbReference type="Gene3D" id="3.90.226.10">
    <property type="entry name" value="2-enoyl-CoA Hydratase, Chain A, domain 1"/>
    <property type="match status" value="1"/>
</dbReference>
<keyword evidence="3 5" id="KW-0378">Hydrolase</keyword>
<dbReference type="Pfam" id="PF03572">
    <property type="entry name" value="Peptidase_S41"/>
    <property type="match status" value="1"/>
</dbReference>
<proteinExistence type="inferred from homology"/>
<dbReference type="RefSeq" id="WP_211550748.1">
    <property type="nucleotide sequence ID" value="NZ_JAGTUF010000019.1"/>
</dbReference>